<proteinExistence type="inferred from homology"/>
<dbReference type="PANTHER" id="PTHR42928">
    <property type="entry name" value="TRICARBOXYLATE-BINDING PROTEIN"/>
    <property type="match status" value="1"/>
</dbReference>
<dbReference type="EMBL" id="CP001392">
    <property type="protein sequence ID" value="ACM31950.1"/>
    <property type="molecule type" value="Genomic_DNA"/>
</dbReference>
<dbReference type="PANTHER" id="PTHR42928:SF5">
    <property type="entry name" value="BLR1237 PROTEIN"/>
    <property type="match status" value="1"/>
</dbReference>
<dbReference type="InterPro" id="IPR042100">
    <property type="entry name" value="Bug_dom1"/>
</dbReference>
<protein>
    <recommendedName>
        <fullName evidence="4">Extra-cytoplasmic solute receptor</fullName>
    </recommendedName>
</protein>
<dbReference type="Gene3D" id="3.40.190.150">
    <property type="entry name" value="Bordetella uptake gene, domain 1"/>
    <property type="match status" value="1"/>
</dbReference>
<dbReference type="InterPro" id="IPR005064">
    <property type="entry name" value="BUG"/>
</dbReference>
<comment type="similarity">
    <text evidence="1">Belongs to the UPF0065 (bug) family.</text>
</comment>
<organism evidence="2 3">
    <name type="scientific">Acidovorax ebreus (strain TPSY)</name>
    <name type="common">Diaphorobacter sp. (strain TPSY)</name>
    <dbReference type="NCBI Taxonomy" id="535289"/>
    <lineage>
        <taxon>Bacteria</taxon>
        <taxon>Pseudomonadati</taxon>
        <taxon>Pseudomonadota</taxon>
        <taxon>Betaproteobacteria</taxon>
        <taxon>Burkholderiales</taxon>
        <taxon>Comamonadaceae</taxon>
        <taxon>Diaphorobacter</taxon>
    </lineage>
</organism>
<name>A0A9J9Q7Q5_ACIET</name>
<dbReference type="KEGG" id="dia:Dtpsy_0467"/>
<dbReference type="PIRSF" id="PIRSF017082">
    <property type="entry name" value="YflP"/>
    <property type="match status" value="1"/>
</dbReference>
<evidence type="ECO:0000313" key="3">
    <source>
        <dbReference type="Proteomes" id="UP000000450"/>
    </source>
</evidence>
<keyword evidence="3" id="KW-1185">Reference proteome</keyword>
<dbReference type="Gene3D" id="3.40.190.10">
    <property type="entry name" value="Periplasmic binding protein-like II"/>
    <property type="match status" value="1"/>
</dbReference>
<dbReference type="Pfam" id="PF03401">
    <property type="entry name" value="TctC"/>
    <property type="match status" value="1"/>
</dbReference>
<evidence type="ECO:0000313" key="2">
    <source>
        <dbReference type="EMBL" id="ACM31950.1"/>
    </source>
</evidence>
<sequence>MVNIETCVPIRKGCDMGIKTSLVFSALVWGCSGLALAQNAAAPQDYPRRPITMVIPAAAGGGTDVVGRVLADELGKRLGQPVVVDNKSGASGMLGANAVARAAPDGYTVLVSYSTPVFYAHHMFSKVPYDIRKDFEFITQIAATSLVLMVNANVPVKNMKEFMAWAQQNKGKINYGSYGTGSPGHLMSAYLSDSRKLEMTHVAYKSEAPHIQDLSAGVVSWGMGTLAAAQPQIKAERLRPLAILGPRRLADLPDVPTMAEAGFPDPEFKTIAWFTMLAPAGTPKPILARLEKEAVQIIHSTAMKARLQVFGLEGVEGGAAQFRKDFEASNPIIDKLVKISGAKQD</sequence>
<gene>
    <name evidence="2" type="ordered locus">Dtpsy_0467</name>
</gene>
<evidence type="ECO:0000256" key="1">
    <source>
        <dbReference type="ARBA" id="ARBA00006987"/>
    </source>
</evidence>
<dbReference type="AlphaFoldDB" id="A0A9J9Q7Q5"/>
<evidence type="ECO:0008006" key="4">
    <source>
        <dbReference type="Google" id="ProtNLM"/>
    </source>
</evidence>
<dbReference type="Proteomes" id="UP000000450">
    <property type="component" value="Chromosome"/>
</dbReference>
<dbReference type="SUPFAM" id="SSF53850">
    <property type="entry name" value="Periplasmic binding protein-like II"/>
    <property type="match status" value="1"/>
</dbReference>
<accession>A0A9J9Q7Q5</accession>
<dbReference type="CDD" id="cd07012">
    <property type="entry name" value="PBP2_Bug_TTT"/>
    <property type="match status" value="1"/>
</dbReference>
<reference evidence="2 3" key="1">
    <citation type="journal article" date="2010" name="J. Bacteriol.">
        <title>Completed genome sequence of the anaerobic iron-oxidizing bacterium Acidovorax ebreus strain TPSY.</title>
        <authorList>
            <person name="Byrne-Bailey K.G."/>
            <person name="Weber K.A."/>
            <person name="Chair A.H."/>
            <person name="Bose S."/>
            <person name="Knox T."/>
            <person name="Spanbauer T.L."/>
            <person name="Chertkov O."/>
            <person name="Coates J.D."/>
        </authorList>
    </citation>
    <scope>NUCLEOTIDE SEQUENCE [LARGE SCALE GENOMIC DNA]</scope>
    <source>
        <strain evidence="2 3">TPSY</strain>
    </source>
</reference>